<dbReference type="EMBL" id="JARJCM010000207">
    <property type="protein sequence ID" value="KAJ7022558.1"/>
    <property type="molecule type" value="Genomic_DNA"/>
</dbReference>
<keyword evidence="3" id="KW-1185">Reference proteome</keyword>
<accession>A0AAD6S7G6</accession>
<reference evidence="2" key="1">
    <citation type="submission" date="2023-03" db="EMBL/GenBank/DDBJ databases">
        <title>Massive genome expansion in bonnet fungi (Mycena s.s.) driven by repeated elements and novel gene families across ecological guilds.</title>
        <authorList>
            <consortium name="Lawrence Berkeley National Laboratory"/>
            <person name="Harder C.B."/>
            <person name="Miyauchi S."/>
            <person name="Viragh M."/>
            <person name="Kuo A."/>
            <person name="Thoen E."/>
            <person name="Andreopoulos B."/>
            <person name="Lu D."/>
            <person name="Skrede I."/>
            <person name="Drula E."/>
            <person name="Henrissat B."/>
            <person name="Morin E."/>
            <person name="Kohler A."/>
            <person name="Barry K."/>
            <person name="LaButti K."/>
            <person name="Morin E."/>
            <person name="Salamov A."/>
            <person name="Lipzen A."/>
            <person name="Mereny Z."/>
            <person name="Hegedus B."/>
            <person name="Baldrian P."/>
            <person name="Stursova M."/>
            <person name="Weitz H."/>
            <person name="Taylor A."/>
            <person name="Grigoriev I.V."/>
            <person name="Nagy L.G."/>
            <person name="Martin F."/>
            <person name="Kauserud H."/>
        </authorList>
    </citation>
    <scope>NUCLEOTIDE SEQUENCE</scope>
    <source>
        <strain evidence="2">CBHHK200</strain>
    </source>
</reference>
<proteinExistence type="predicted"/>
<evidence type="ECO:0000313" key="3">
    <source>
        <dbReference type="Proteomes" id="UP001218188"/>
    </source>
</evidence>
<evidence type="ECO:0000313" key="2">
    <source>
        <dbReference type="EMBL" id="KAJ7022558.1"/>
    </source>
</evidence>
<dbReference type="InterPro" id="IPR036047">
    <property type="entry name" value="F-box-like_dom_sf"/>
</dbReference>
<evidence type="ECO:0000259" key="1">
    <source>
        <dbReference type="PROSITE" id="PS50181"/>
    </source>
</evidence>
<feature type="domain" description="F-box" evidence="1">
    <location>
        <begin position="1"/>
        <end position="46"/>
    </location>
</feature>
<organism evidence="2 3">
    <name type="scientific">Mycena alexandri</name>
    <dbReference type="NCBI Taxonomy" id="1745969"/>
    <lineage>
        <taxon>Eukaryota</taxon>
        <taxon>Fungi</taxon>
        <taxon>Dikarya</taxon>
        <taxon>Basidiomycota</taxon>
        <taxon>Agaricomycotina</taxon>
        <taxon>Agaricomycetes</taxon>
        <taxon>Agaricomycetidae</taxon>
        <taxon>Agaricales</taxon>
        <taxon>Marasmiineae</taxon>
        <taxon>Mycenaceae</taxon>
        <taxon>Mycena</taxon>
    </lineage>
</organism>
<gene>
    <name evidence="2" type="ORF">C8F04DRAFT_235918</name>
</gene>
<name>A0AAD6S7G6_9AGAR</name>
<sequence length="133" mass="14883">MSLAEVPQDVLLELVKQFDVADLLSFLSVCHGIRELQLQKSLWLHALVRIRDVEMHPLPLPSVEPLDTLSLEQLQHAARQANRLMKNFKSDSPSPARIHTLSVEHTHLSSIQGTNLIVTYALGAVSCWDIITS</sequence>
<dbReference type="PROSITE" id="PS50181">
    <property type="entry name" value="FBOX"/>
    <property type="match status" value="1"/>
</dbReference>
<dbReference type="AlphaFoldDB" id="A0AAD6S7G6"/>
<comment type="caution">
    <text evidence="2">The sequence shown here is derived from an EMBL/GenBank/DDBJ whole genome shotgun (WGS) entry which is preliminary data.</text>
</comment>
<protein>
    <recommendedName>
        <fullName evidence="1">F-box domain-containing protein</fullName>
    </recommendedName>
</protein>
<dbReference type="Proteomes" id="UP001218188">
    <property type="component" value="Unassembled WGS sequence"/>
</dbReference>
<dbReference type="InterPro" id="IPR001810">
    <property type="entry name" value="F-box_dom"/>
</dbReference>
<dbReference type="SUPFAM" id="SSF81383">
    <property type="entry name" value="F-box domain"/>
    <property type="match status" value="1"/>
</dbReference>